<dbReference type="AlphaFoldDB" id="A0A7W4ZA32"/>
<dbReference type="Proteomes" id="UP000535937">
    <property type="component" value="Unassembled WGS sequence"/>
</dbReference>
<name>A0A7W4ZA32_9GAMM</name>
<evidence type="ECO:0000256" key="1">
    <source>
        <dbReference type="SAM" id="MobiDB-lite"/>
    </source>
</evidence>
<organism evidence="3 4">
    <name type="scientific">Microbulbifer rhizosphaerae</name>
    <dbReference type="NCBI Taxonomy" id="1562603"/>
    <lineage>
        <taxon>Bacteria</taxon>
        <taxon>Pseudomonadati</taxon>
        <taxon>Pseudomonadota</taxon>
        <taxon>Gammaproteobacteria</taxon>
        <taxon>Cellvibrionales</taxon>
        <taxon>Microbulbiferaceae</taxon>
        <taxon>Microbulbifer</taxon>
    </lineage>
</organism>
<comment type="caution">
    <text evidence="3">The sequence shown here is derived from an EMBL/GenBank/DDBJ whole genome shotgun (WGS) entry which is preliminary data.</text>
</comment>
<dbReference type="EMBL" id="JACHWZ010000006">
    <property type="protein sequence ID" value="MBB3060914.1"/>
    <property type="molecule type" value="Genomic_DNA"/>
</dbReference>
<keyword evidence="2" id="KW-0732">Signal</keyword>
<evidence type="ECO:0000256" key="2">
    <source>
        <dbReference type="SAM" id="SignalP"/>
    </source>
</evidence>
<accession>A0A7W4ZA32</accession>
<protein>
    <recommendedName>
        <fullName evidence="5">DUF2066 domain-containing protein</fullName>
    </recommendedName>
</protein>
<evidence type="ECO:0000313" key="4">
    <source>
        <dbReference type="Proteomes" id="UP000535937"/>
    </source>
</evidence>
<feature type="signal peptide" evidence="2">
    <location>
        <begin position="1"/>
        <end position="20"/>
    </location>
</feature>
<evidence type="ECO:0008006" key="5">
    <source>
        <dbReference type="Google" id="ProtNLM"/>
    </source>
</evidence>
<feature type="compositionally biased region" description="Basic and acidic residues" evidence="1">
    <location>
        <begin position="329"/>
        <end position="338"/>
    </location>
</feature>
<feature type="chain" id="PRO_5030898046" description="DUF2066 domain-containing protein" evidence="2">
    <location>
        <begin position="21"/>
        <end position="338"/>
    </location>
</feature>
<proteinExistence type="predicted"/>
<gene>
    <name evidence="3" type="ORF">FHS09_001734</name>
</gene>
<keyword evidence="4" id="KW-1185">Reference proteome</keyword>
<sequence length="338" mass="37956">MIRFLVGAGALALSVSWVHGAPAASVIDEDQVSKSEQAAKRLFALDDKMQQNYAVTQRMVGEMQSPVILAMFNGVGGKYILRRHGREVAVEPVPELYQQMKSVSHTIVGVYEIVSPYFDSPEDGNWRPKLTEFNQMLKDGLATLDQVGMPSEVEQHCRTILEGGIKFTGNALKTGTFSADDYSAYTKSVWPSIAANIQLAGKLQVDHFEDLITKWRKEMGEEEWSRLYAIVGTAWAMRRENVHFQILAQMMGREAVNDRLILAESIPDVSEDQLLMLLGRIINDRGLATLVFGDEYRMDVELIGEATRAETEKKATPHHPALGTDWMPYEEHKLPNEE</sequence>
<evidence type="ECO:0000313" key="3">
    <source>
        <dbReference type="EMBL" id="MBB3060914.1"/>
    </source>
</evidence>
<feature type="region of interest" description="Disordered" evidence="1">
    <location>
        <begin position="309"/>
        <end position="338"/>
    </location>
</feature>
<reference evidence="3 4" key="1">
    <citation type="submission" date="2020-08" db="EMBL/GenBank/DDBJ databases">
        <title>Genomic Encyclopedia of Type Strains, Phase III (KMG-III): the genomes of soil and plant-associated and newly described type strains.</title>
        <authorList>
            <person name="Whitman W."/>
        </authorList>
    </citation>
    <scope>NUCLEOTIDE SEQUENCE [LARGE SCALE GENOMIC DNA]</scope>
    <source>
        <strain evidence="3 4">CECT 8799</strain>
    </source>
</reference>